<keyword evidence="4 9" id="KW-0732">Signal</keyword>
<comment type="similarity">
    <text evidence="2">Belongs to the peptidase C26 family.</text>
</comment>
<feature type="chain" id="PRO_5010542099" description="folate gamma-glutamyl hydrolase" evidence="9">
    <location>
        <begin position="25"/>
        <end position="318"/>
    </location>
</feature>
<gene>
    <name evidence="11" type="primary">Ggh</name>
</gene>
<proteinExistence type="inferred from homology"/>
<evidence type="ECO:0000256" key="2">
    <source>
        <dbReference type="ARBA" id="ARBA00011083"/>
    </source>
</evidence>
<dbReference type="RefSeq" id="XP_005066278.1">
    <property type="nucleotide sequence ID" value="XM_005066221.3"/>
</dbReference>
<feature type="active site" description="Proton donor" evidence="7">
    <location>
        <position position="244"/>
    </location>
</feature>
<dbReference type="InterPro" id="IPR011697">
    <property type="entry name" value="Peptidase_C26"/>
</dbReference>
<dbReference type="GO" id="GO:0005773">
    <property type="term" value="C:vacuole"/>
    <property type="evidence" value="ECO:0007669"/>
    <property type="project" value="TreeGrafter"/>
</dbReference>
<dbReference type="AlphaFoldDB" id="A0A1U7QF30"/>
<protein>
    <recommendedName>
        <fullName evidence="8">folate gamma-glutamyl hydrolase</fullName>
        <ecNumber evidence="8">3.4.19.9</ecNumber>
    </recommendedName>
</protein>
<dbReference type="Proteomes" id="UP000886700">
    <property type="component" value="Unplaced"/>
</dbReference>
<evidence type="ECO:0000256" key="7">
    <source>
        <dbReference type="PIRSR" id="PIRSR615527-1"/>
    </source>
</evidence>
<dbReference type="Gene3D" id="3.40.50.880">
    <property type="match status" value="1"/>
</dbReference>
<feature type="active site" evidence="8">
    <location>
        <position position="244"/>
    </location>
</feature>
<keyword evidence="3" id="KW-0964">Secreted</keyword>
<keyword evidence="10" id="KW-1185">Reference proteome</keyword>
<dbReference type="FunFam" id="3.40.50.880:FF:000024">
    <property type="entry name" value="Folate gamma-glutamyl hydrolase"/>
    <property type="match status" value="1"/>
</dbReference>
<reference evidence="11" key="1">
    <citation type="submission" date="2025-08" db="UniProtKB">
        <authorList>
            <consortium name="RefSeq"/>
        </authorList>
    </citation>
    <scope>IDENTIFICATION</scope>
    <source>
        <tissue evidence="11">Liver</tissue>
    </source>
</reference>
<dbReference type="CTD" id="8836"/>
<keyword evidence="5 8" id="KW-0378">Hydrolase</keyword>
<evidence type="ECO:0000313" key="10">
    <source>
        <dbReference type="Proteomes" id="UP000886700"/>
    </source>
</evidence>
<dbReference type="PANTHER" id="PTHR11315:SF20">
    <property type="entry name" value="GAMMA-GLUTAMYL HYDROLASE"/>
    <property type="match status" value="1"/>
</dbReference>
<dbReference type="PROSITE" id="PS51275">
    <property type="entry name" value="PEPTIDASE_C26_GGH"/>
    <property type="match status" value="1"/>
</dbReference>
<organism evidence="10 11">
    <name type="scientific">Mesocricetus auratus</name>
    <name type="common">Golden hamster</name>
    <dbReference type="NCBI Taxonomy" id="10036"/>
    <lineage>
        <taxon>Eukaryota</taxon>
        <taxon>Metazoa</taxon>
        <taxon>Chordata</taxon>
        <taxon>Craniata</taxon>
        <taxon>Vertebrata</taxon>
        <taxon>Euteleostomi</taxon>
        <taxon>Mammalia</taxon>
        <taxon>Eutheria</taxon>
        <taxon>Euarchontoglires</taxon>
        <taxon>Glires</taxon>
        <taxon>Rodentia</taxon>
        <taxon>Myomorpha</taxon>
        <taxon>Muroidea</taxon>
        <taxon>Cricetidae</taxon>
        <taxon>Cricetinae</taxon>
        <taxon>Mesocricetus</taxon>
    </lineage>
</organism>
<feature type="signal peptide" evidence="9">
    <location>
        <begin position="1"/>
        <end position="24"/>
    </location>
</feature>
<dbReference type="Pfam" id="PF07722">
    <property type="entry name" value="Peptidase_C26"/>
    <property type="match status" value="1"/>
</dbReference>
<evidence type="ECO:0000256" key="4">
    <source>
        <dbReference type="ARBA" id="ARBA00022729"/>
    </source>
</evidence>
<evidence type="ECO:0000256" key="9">
    <source>
        <dbReference type="SAM" id="SignalP"/>
    </source>
</evidence>
<dbReference type="KEGG" id="maua:101825803"/>
<dbReference type="OrthoDB" id="64220at2759"/>
<dbReference type="SUPFAM" id="SSF52317">
    <property type="entry name" value="Class I glutamine amidotransferase-like"/>
    <property type="match status" value="1"/>
</dbReference>
<dbReference type="PROSITE" id="PS51273">
    <property type="entry name" value="GATASE_TYPE_1"/>
    <property type="match status" value="1"/>
</dbReference>
<evidence type="ECO:0000256" key="6">
    <source>
        <dbReference type="ARBA" id="ARBA00052581"/>
    </source>
</evidence>
<evidence type="ECO:0000256" key="3">
    <source>
        <dbReference type="ARBA" id="ARBA00022525"/>
    </source>
</evidence>
<sequence length="318" mass="35948">MASLGRLLCVLGLLLCGPTGPGLSRPRQRGPKKPIIGILMQKCHTKEMRKLGKYYIAASYVKYIESAGARVVPIRLDLTHVEYAELFRSINGILFPGGSVSISHSSYAHVAKIFYNKAIESYDDGDYFPVWGTCLGFEALTFLVSGESLLTYTNTVSVALPLNFTEGVLQGRMFQNFPAELLVSLALEPLTANFHKWSLSVKNFTENEKLSKFFKILTTNTDGNIEFISSMEGFKYPVYAVQWHPEKAPYEWKGLKGISHAPNAVKTAFYLADFFVSEALKNNHRYENEFEEMESLIYQFYPVYTGNISSFQQCYMFD</sequence>
<accession>A0A1U7QF30</accession>
<evidence type="ECO:0000256" key="8">
    <source>
        <dbReference type="PROSITE-ProRule" id="PRU00607"/>
    </source>
</evidence>
<name>A0A1U7QF30_MESAU</name>
<dbReference type="InterPro" id="IPR029062">
    <property type="entry name" value="Class_I_gatase-like"/>
</dbReference>
<dbReference type="GO" id="GO:0005615">
    <property type="term" value="C:extracellular space"/>
    <property type="evidence" value="ECO:0007669"/>
    <property type="project" value="Ensembl"/>
</dbReference>
<comment type="subcellular location">
    <subcellularLocation>
        <location evidence="1">Secreted</location>
        <location evidence="1">Extracellular space</location>
    </subcellularLocation>
</comment>
<feature type="active site" description="Nucleophile" evidence="7 8">
    <location>
        <position position="134"/>
    </location>
</feature>
<dbReference type="PANTHER" id="PTHR11315">
    <property type="entry name" value="PROTEASE FAMILY C26 GAMMA-GLUTAMYL HYDROLASE"/>
    <property type="match status" value="1"/>
</dbReference>
<dbReference type="GO" id="GO:0046900">
    <property type="term" value="P:tetrahydrofolylpolyglutamate metabolic process"/>
    <property type="evidence" value="ECO:0007669"/>
    <property type="project" value="TreeGrafter"/>
</dbReference>
<evidence type="ECO:0000256" key="5">
    <source>
        <dbReference type="ARBA" id="ARBA00022801"/>
    </source>
</evidence>
<dbReference type="EC" id="3.4.19.9" evidence="8"/>
<evidence type="ECO:0000256" key="1">
    <source>
        <dbReference type="ARBA" id="ARBA00004239"/>
    </source>
</evidence>
<dbReference type="eggNOG" id="KOG1559">
    <property type="taxonomic scope" value="Eukaryota"/>
</dbReference>
<dbReference type="STRING" id="10036.ENSMAUP00000020405"/>
<dbReference type="InterPro" id="IPR015527">
    <property type="entry name" value="Pept_C26_g-glut_hydrolase"/>
</dbReference>
<dbReference type="GO" id="GO:0034722">
    <property type="term" value="F:gamma-glutamyl-peptidase activity"/>
    <property type="evidence" value="ECO:0007669"/>
    <property type="project" value="UniProtKB-UniRule"/>
</dbReference>
<evidence type="ECO:0000313" key="11">
    <source>
        <dbReference type="RefSeq" id="XP_005066278.1"/>
    </source>
</evidence>
<comment type="catalytic activity">
    <reaction evidence="6">
        <text>(6S)-5,6,7,8-tetrahydrofolyl-(gamma-L-Glu)(n) + (n-1) H2O = (6S)-5,6,7,8-tetrahydrofolate + (n-1) L-glutamate</text>
        <dbReference type="Rhea" id="RHEA:56784"/>
        <dbReference type="Rhea" id="RHEA-COMP:14738"/>
        <dbReference type="ChEBI" id="CHEBI:15377"/>
        <dbReference type="ChEBI" id="CHEBI:29985"/>
        <dbReference type="ChEBI" id="CHEBI:57453"/>
        <dbReference type="ChEBI" id="CHEBI:141005"/>
        <dbReference type="EC" id="3.4.19.9"/>
    </reaction>
    <physiologicalReaction direction="left-to-right" evidence="6">
        <dbReference type="Rhea" id="RHEA:56785"/>
    </physiologicalReaction>
</comment>
<dbReference type="GeneID" id="101825803"/>